<name>A0A319DWB1_9EURO</name>
<keyword evidence="2" id="KW-1185">Reference proteome</keyword>
<accession>A0A319DWB1</accession>
<dbReference type="VEuPathDB" id="FungiDB:BO71DRAFT_25297"/>
<evidence type="ECO:0000313" key="1">
    <source>
        <dbReference type="EMBL" id="PYH92458.1"/>
    </source>
</evidence>
<dbReference type="AlphaFoldDB" id="A0A319DWB1"/>
<protein>
    <submittedName>
        <fullName evidence="1">Uncharacterized protein</fullName>
    </submittedName>
</protein>
<gene>
    <name evidence="1" type="ORF">BO71DRAFT_25297</name>
</gene>
<proteinExistence type="predicted"/>
<reference evidence="1 2" key="1">
    <citation type="submission" date="2018-02" db="EMBL/GenBank/DDBJ databases">
        <title>The genomes of Aspergillus section Nigri reveals drivers in fungal speciation.</title>
        <authorList>
            <consortium name="DOE Joint Genome Institute"/>
            <person name="Vesth T.C."/>
            <person name="Nybo J."/>
            <person name="Theobald S."/>
            <person name="Brandl J."/>
            <person name="Frisvad J.C."/>
            <person name="Nielsen K.F."/>
            <person name="Lyhne E.K."/>
            <person name="Kogle M.E."/>
            <person name="Kuo A."/>
            <person name="Riley R."/>
            <person name="Clum A."/>
            <person name="Nolan M."/>
            <person name="Lipzen A."/>
            <person name="Salamov A."/>
            <person name="Henrissat B."/>
            <person name="Wiebenga A."/>
            <person name="De vries R.P."/>
            <person name="Grigoriev I.V."/>
            <person name="Mortensen U.H."/>
            <person name="Andersen M.R."/>
            <person name="Baker S.E."/>
        </authorList>
    </citation>
    <scope>NUCLEOTIDE SEQUENCE [LARGE SCALE GENOMIC DNA]</scope>
    <source>
        <strain evidence="1 2">CBS 707.79</strain>
    </source>
</reference>
<sequence>MYPDVHHRRVLSALRDGDGRWPDLGFRSSQRIWTVDWATGGKNGVLGFVASVIGLPSGMVLWRVGEGGVIRGIE</sequence>
<organism evidence="1 2">
    <name type="scientific">Aspergillus ellipticus CBS 707.79</name>
    <dbReference type="NCBI Taxonomy" id="1448320"/>
    <lineage>
        <taxon>Eukaryota</taxon>
        <taxon>Fungi</taxon>
        <taxon>Dikarya</taxon>
        <taxon>Ascomycota</taxon>
        <taxon>Pezizomycotina</taxon>
        <taxon>Eurotiomycetes</taxon>
        <taxon>Eurotiomycetidae</taxon>
        <taxon>Eurotiales</taxon>
        <taxon>Aspergillaceae</taxon>
        <taxon>Aspergillus</taxon>
        <taxon>Aspergillus subgen. Circumdati</taxon>
    </lineage>
</organism>
<dbReference type="EMBL" id="KZ825916">
    <property type="protein sequence ID" value="PYH92458.1"/>
    <property type="molecule type" value="Genomic_DNA"/>
</dbReference>
<dbReference type="Proteomes" id="UP000247810">
    <property type="component" value="Unassembled WGS sequence"/>
</dbReference>
<evidence type="ECO:0000313" key="2">
    <source>
        <dbReference type="Proteomes" id="UP000247810"/>
    </source>
</evidence>